<evidence type="ECO:0000313" key="8">
    <source>
        <dbReference type="Proteomes" id="UP000249464"/>
    </source>
</evidence>
<dbReference type="SUPFAM" id="SSF52518">
    <property type="entry name" value="Thiamin diphosphate-binding fold (THDP-binding)"/>
    <property type="match status" value="1"/>
</dbReference>
<dbReference type="GO" id="GO:0003863">
    <property type="term" value="F:branched-chain 2-oxo acid dehydrogenase activity"/>
    <property type="evidence" value="ECO:0007669"/>
    <property type="project" value="UniProtKB-EC"/>
</dbReference>
<gene>
    <name evidence="7" type="primary">BQ5605_C005g03380</name>
    <name evidence="7" type="ORF">BQ5605_C005G03380</name>
</gene>
<comment type="cofactor">
    <cofactor evidence="1">
        <name>thiamine diphosphate</name>
        <dbReference type="ChEBI" id="CHEBI:58937"/>
    </cofactor>
</comment>
<evidence type="ECO:0000313" key="7">
    <source>
        <dbReference type="EMBL" id="SGY74759.1"/>
    </source>
</evidence>
<dbReference type="GO" id="GO:0009083">
    <property type="term" value="P:branched-chain amino acid catabolic process"/>
    <property type="evidence" value="ECO:0007669"/>
    <property type="project" value="TreeGrafter"/>
</dbReference>
<dbReference type="EMBL" id="FQNC01000047">
    <property type="protein sequence ID" value="SGY74759.1"/>
    <property type="molecule type" value="Genomic_DNA"/>
</dbReference>
<evidence type="ECO:0000256" key="5">
    <source>
        <dbReference type="SAM" id="MobiDB-lite"/>
    </source>
</evidence>
<dbReference type="CDD" id="cd07036">
    <property type="entry name" value="TPP_PYR_E1-PDHc-beta_like"/>
    <property type="match status" value="1"/>
</dbReference>
<evidence type="ECO:0000256" key="4">
    <source>
        <dbReference type="ARBA" id="ARBA00051764"/>
    </source>
</evidence>
<dbReference type="InterPro" id="IPR009014">
    <property type="entry name" value="Transketo_C/PFOR_II"/>
</dbReference>
<sequence>MIASTSSRTFTRSLLGCSSCASPRRTLLPPLPHLAISSTRLAIGGPHQSRSSSSSGPAGMPTVATSSLLSTTREAALHTHGLRWRDDESIHPPTKDPDGNIVPGSVPTFVEPSAEDLISVDQGGRETKKMNLYQAVRDAMAITLSKDSSSVVFGEDVNFGGVFRCTMGLADEFGKPLIRALRAPPGSERVFNTPLTEQGIAGFGIGLATMGKTAVAEIQFADYIFPAFDQIVNEAAKYRFRSGDQYNVGSLTFRSREPLSSRDACGDDGADYYFARLGYPSACMAVGHGGLYHSQSPEAYFLQAAGLKVVIPRSPIQAKGLLLSAIRDPNPVIFFEPKILYRSCVEQVPVSDYQLPLSSAEILQEGSDLTIVSYGPPLYTIEGALHLLANPSEDIQSLVPRDLRGLKVELIDLRTIMPYDIETVVNSVNKTGRCIVVHEAGKMGGVGSELAAEIQQRCFLKLEAPVQRVTGWDTPFGMIYEKMYLPDQVRVVSHVSRSEG</sequence>
<dbReference type="Pfam" id="PF02779">
    <property type="entry name" value="Transket_pyr"/>
    <property type="match status" value="2"/>
</dbReference>
<feature type="region of interest" description="Disordered" evidence="5">
    <location>
        <begin position="41"/>
        <end position="63"/>
    </location>
</feature>
<organism evidence="7 8">
    <name type="scientific">Microbotryum silenes-dioicae</name>
    <dbReference type="NCBI Taxonomy" id="796604"/>
    <lineage>
        <taxon>Eukaryota</taxon>
        <taxon>Fungi</taxon>
        <taxon>Dikarya</taxon>
        <taxon>Basidiomycota</taxon>
        <taxon>Pucciniomycotina</taxon>
        <taxon>Microbotryomycetes</taxon>
        <taxon>Microbotryales</taxon>
        <taxon>Microbotryaceae</taxon>
        <taxon>Microbotryum</taxon>
    </lineage>
</organism>
<comment type="catalytic activity">
    <reaction evidence="4">
        <text>N(6)-[(R)-lipoyl]-L-lysyl-[protein] + 3-methyl-2-oxobutanoate + H(+) = N(6)-[(R)-S(8)-2-methylpropanoyldihydrolipoyl]-L-lysyl-[protein] + CO2</text>
        <dbReference type="Rhea" id="RHEA:13457"/>
        <dbReference type="Rhea" id="RHEA-COMP:10474"/>
        <dbReference type="Rhea" id="RHEA-COMP:10497"/>
        <dbReference type="ChEBI" id="CHEBI:11851"/>
        <dbReference type="ChEBI" id="CHEBI:15378"/>
        <dbReference type="ChEBI" id="CHEBI:16526"/>
        <dbReference type="ChEBI" id="CHEBI:83099"/>
        <dbReference type="ChEBI" id="CHEBI:83142"/>
        <dbReference type="EC" id="1.2.4.4"/>
    </reaction>
    <physiologicalReaction direction="left-to-right" evidence="4">
        <dbReference type="Rhea" id="RHEA:13458"/>
    </physiologicalReaction>
</comment>
<dbReference type="FunFam" id="3.40.50.920:FF:000001">
    <property type="entry name" value="Pyruvate dehydrogenase E1 beta subunit"/>
    <property type="match status" value="1"/>
</dbReference>
<dbReference type="SUPFAM" id="SSF52922">
    <property type="entry name" value="TK C-terminal domain-like"/>
    <property type="match status" value="1"/>
</dbReference>
<evidence type="ECO:0000256" key="3">
    <source>
        <dbReference type="ARBA" id="ARBA00023002"/>
    </source>
</evidence>
<reference evidence="7 8" key="1">
    <citation type="submission" date="2016-11" db="EMBL/GenBank/DDBJ databases">
        <authorList>
            <person name="Jaros S."/>
            <person name="Januszkiewicz K."/>
            <person name="Wedrychowicz H."/>
        </authorList>
    </citation>
    <scope>NUCLEOTIDE SEQUENCE [LARGE SCALE GENOMIC DNA]</scope>
</reference>
<dbReference type="InterPro" id="IPR033248">
    <property type="entry name" value="Transketolase_C"/>
</dbReference>
<dbReference type="EC" id="1.2.4.4" evidence="2"/>
<dbReference type="Gene3D" id="3.40.50.970">
    <property type="match status" value="2"/>
</dbReference>
<name>A0A2X0MF54_9BASI</name>
<feature type="region of interest" description="Disordered" evidence="5">
    <location>
        <begin position="80"/>
        <end position="101"/>
    </location>
</feature>
<proteinExistence type="predicted"/>
<keyword evidence="8" id="KW-1185">Reference proteome</keyword>
<feature type="compositionally biased region" description="Basic and acidic residues" evidence="5">
    <location>
        <begin position="83"/>
        <end position="98"/>
    </location>
</feature>
<dbReference type="SMART" id="SM00861">
    <property type="entry name" value="Transket_pyr"/>
    <property type="match status" value="1"/>
</dbReference>
<dbReference type="InterPro" id="IPR005475">
    <property type="entry name" value="Transketolase-like_Pyr-bd"/>
</dbReference>
<dbReference type="Proteomes" id="UP000249464">
    <property type="component" value="Unassembled WGS sequence"/>
</dbReference>
<dbReference type="PANTHER" id="PTHR42980">
    <property type="entry name" value="2-OXOISOVALERATE DEHYDROGENASE SUBUNIT BETA-RELATED"/>
    <property type="match status" value="1"/>
</dbReference>
<dbReference type="Pfam" id="PF02780">
    <property type="entry name" value="Transketolase_C"/>
    <property type="match status" value="1"/>
</dbReference>
<dbReference type="GO" id="GO:0006091">
    <property type="term" value="P:generation of precursor metabolites and energy"/>
    <property type="evidence" value="ECO:0007669"/>
    <property type="project" value="UniProtKB-ARBA"/>
</dbReference>
<dbReference type="AlphaFoldDB" id="A0A2X0MF54"/>
<evidence type="ECO:0000259" key="6">
    <source>
        <dbReference type="SMART" id="SM00861"/>
    </source>
</evidence>
<evidence type="ECO:0000256" key="1">
    <source>
        <dbReference type="ARBA" id="ARBA00001964"/>
    </source>
</evidence>
<dbReference type="GO" id="GO:0007584">
    <property type="term" value="P:response to nutrient"/>
    <property type="evidence" value="ECO:0007669"/>
    <property type="project" value="TreeGrafter"/>
</dbReference>
<feature type="domain" description="Transketolase-like pyrimidine-binding" evidence="6">
    <location>
        <begin position="130"/>
        <end position="343"/>
    </location>
</feature>
<evidence type="ECO:0000256" key="2">
    <source>
        <dbReference type="ARBA" id="ARBA00012277"/>
    </source>
</evidence>
<protein>
    <recommendedName>
        <fullName evidence="2">3-methyl-2-oxobutanoate dehydrogenase (2-methylpropanoyl-transferring)</fullName>
        <ecNumber evidence="2">1.2.4.4</ecNumber>
    </recommendedName>
</protein>
<dbReference type="PANTHER" id="PTHR42980:SF1">
    <property type="entry name" value="2-OXOISOVALERATE DEHYDROGENASE SUBUNIT BETA, MITOCHONDRIAL"/>
    <property type="match status" value="1"/>
</dbReference>
<accession>A0A2X0MF54</accession>
<keyword evidence="3" id="KW-0560">Oxidoreductase</keyword>
<dbReference type="STRING" id="796604.A0A2X0MF54"/>
<dbReference type="Gene3D" id="3.40.50.920">
    <property type="match status" value="1"/>
</dbReference>
<dbReference type="InterPro" id="IPR029061">
    <property type="entry name" value="THDP-binding"/>
</dbReference>